<dbReference type="Gene3D" id="3.30.1360.60">
    <property type="entry name" value="Glucose permease domain IIB"/>
    <property type="match status" value="1"/>
</dbReference>
<dbReference type="GO" id="GO:0005886">
    <property type="term" value="C:plasma membrane"/>
    <property type="evidence" value="ECO:0007669"/>
    <property type="project" value="UniProtKB-SubCell"/>
</dbReference>
<evidence type="ECO:0000256" key="9">
    <source>
        <dbReference type="ARBA" id="ARBA00022989"/>
    </source>
</evidence>
<feature type="transmembrane region" description="Helical" evidence="12">
    <location>
        <begin position="312"/>
        <end position="329"/>
    </location>
</feature>
<organism evidence="16 17">
    <name type="scientific">Terribacillus aidingensis</name>
    <dbReference type="NCBI Taxonomy" id="586416"/>
    <lineage>
        <taxon>Bacteria</taxon>
        <taxon>Bacillati</taxon>
        <taxon>Bacillota</taxon>
        <taxon>Bacilli</taxon>
        <taxon>Bacillales</taxon>
        <taxon>Bacillaceae</taxon>
        <taxon>Terribacillus</taxon>
    </lineage>
</organism>
<dbReference type="GO" id="GO:1904659">
    <property type="term" value="P:D-glucose transmembrane transport"/>
    <property type="evidence" value="ECO:0007669"/>
    <property type="project" value="InterPro"/>
</dbReference>
<name>A0A285P7E6_9BACI</name>
<dbReference type="InterPro" id="IPR050429">
    <property type="entry name" value="PTS_Glucose_EIICBA"/>
</dbReference>
<dbReference type="OrthoDB" id="9764327at2"/>
<evidence type="ECO:0000313" key="17">
    <source>
        <dbReference type="Proteomes" id="UP000219356"/>
    </source>
</evidence>
<keyword evidence="9 12" id="KW-1133">Transmembrane helix</keyword>
<dbReference type="RefSeq" id="WP_097043351.1">
    <property type="nucleotide sequence ID" value="NZ_OBEK01000005.1"/>
</dbReference>
<proteinExistence type="predicted"/>
<keyword evidence="6" id="KW-0598">Phosphotransferase system</keyword>
<feature type="transmembrane region" description="Helical" evidence="12">
    <location>
        <begin position="335"/>
        <end position="354"/>
    </location>
</feature>
<feature type="domain" description="PTS EIIA type-1" evidence="13">
    <location>
        <begin position="566"/>
        <end position="670"/>
    </location>
</feature>
<keyword evidence="8" id="KW-0418">Kinase</keyword>
<evidence type="ECO:0000256" key="12">
    <source>
        <dbReference type="SAM" id="Phobius"/>
    </source>
</evidence>
<evidence type="ECO:0000256" key="7">
    <source>
        <dbReference type="ARBA" id="ARBA00022692"/>
    </source>
</evidence>
<dbReference type="InterPro" id="IPR018113">
    <property type="entry name" value="PTrfase_EIIB_Cys"/>
</dbReference>
<dbReference type="NCBIfam" id="TIGR00826">
    <property type="entry name" value="EIIB_glc"/>
    <property type="match status" value="1"/>
</dbReference>
<evidence type="ECO:0000259" key="13">
    <source>
        <dbReference type="PROSITE" id="PS51093"/>
    </source>
</evidence>
<keyword evidence="5" id="KW-0808">Transferase</keyword>
<dbReference type="GO" id="GO:0016301">
    <property type="term" value="F:kinase activity"/>
    <property type="evidence" value="ECO:0007669"/>
    <property type="project" value="UniProtKB-KW"/>
</dbReference>
<dbReference type="AlphaFoldDB" id="A0A285P7E6"/>
<protein>
    <submittedName>
        <fullName evidence="16">PTS system D-glucose-specific IIA component, Glc family /PTS system D-glucose-specific IIB component, Glc family /PTS system D-glucose-specific IIC component, Glc family</fullName>
    </submittedName>
</protein>
<dbReference type="PROSITE" id="PS51093">
    <property type="entry name" value="PTS_EIIA_TYPE_1"/>
    <property type="match status" value="1"/>
</dbReference>
<accession>A0A285P7E6</accession>
<dbReference type="EMBL" id="OBEK01000005">
    <property type="protein sequence ID" value="SNZ17123.1"/>
    <property type="molecule type" value="Genomic_DNA"/>
</dbReference>
<keyword evidence="3" id="KW-1003">Cell membrane</keyword>
<dbReference type="NCBIfam" id="TIGR02002">
    <property type="entry name" value="PTS-II-BC-glcB"/>
    <property type="match status" value="1"/>
</dbReference>
<feature type="transmembrane region" description="Helical" evidence="12">
    <location>
        <begin position="134"/>
        <end position="159"/>
    </location>
</feature>
<dbReference type="Proteomes" id="UP000219356">
    <property type="component" value="Unassembled WGS sequence"/>
</dbReference>
<feature type="transmembrane region" description="Helical" evidence="12">
    <location>
        <begin position="214"/>
        <end position="233"/>
    </location>
</feature>
<evidence type="ECO:0000259" key="15">
    <source>
        <dbReference type="PROSITE" id="PS51103"/>
    </source>
</evidence>
<evidence type="ECO:0000259" key="14">
    <source>
        <dbReference type="PROSITE" id="PS51098"/>
    </source>
</evidence>
<dbReference type="Gene3D" id="2.70.70.10">
    <property type="entry name" value="Glucose Permease (Domain IIA)"/>
    <property type="match status" value="1"/>
</dbReference>
<sequence>MKNAFGILQKIGRALMIPVAILPAAGILLALGDALQNPDLLMAVEFLNSSWVQLIATVMQSAGDIVFANLPLLFAVGVAIGLTNGDGVAGIAAIIGYLIMNVTMSAVLIANGVIPSDSIERASFFSGNHPAYTMMLGIPTLATGVFGGIIVGVLAAVMFNKFYKIELPQYLGFFAGKRFVPIVTSLAALVLGVAMLVVWPPIQQVLNSFSNGLLSSNLTLTAFIFGVIERALIPFGLHHIFYSPFWYEFFSYTNSAGEVIRGDQRIFMEQIRDGSELTAGTFMTGKYPFMMFGLPAAALAIYHEASPARRKIVAGLMGSAALTSFLTGITEPLEFSFLFVAPLLFAVHCVFAGLSFMAMHMLNVKIGMTFSGGFIDFFLYGILPNRTDWWLILPVGFVFAIIYYCGFRFAIRTFNLMTPGREKADEKEPIRSRSHSGTFAYHVLEAMGDKENIKHLDSCITRLRVTVNDKNNVDKEALRKLGAAGVMEVGNNIQAIFGPKSEGLKEQIQDIILGKTPRTLAEAVQTQGVANSKEDVIKRPFDNDPGAHVFVIPMSGTLRALEDVPDIVFSEKLMGDGFAIEPIDGTVVSPINGKVINVFPTKHAIGLQAVNGREMLIHIGLETVNLKGAGLEVFVKEGERITVGQKLFKADLEKIKPLVPSVITPIVFTNLGAAEKVIFREGEQVKIKQANKVTIESY</sequence>
<dbReference type="NCBIfam" id="TIGR00852">
    <property type="entry name" value="pts-Glc"/>
    <property type="match status" value="1"/>
</dbReference>
<evidence type="ECO:0000256" key="6">
    <source>
        <dbReference type="ARBA" id="ARBA00022683"/>
    </source>
</evidence>
<dbReference type="Pfam" id="PF00358">
    <property type="entry name" value="PTS_EIIA_1"/>
    <property type="match status" value="1"/>
</dbReference>
<dbReference type="InterPro" id="IPR003352">
    <property type="entry name" value="PTS_EIIC"/>
</dbReference>
<evidence type="ECO:0000256" key="10">
    <source>
        <dbReference type="ARBA" id="ARBA00023136"/>
    </source>
</evidence>
<comment type="subcellular location">
    <subcellularLocation>
        <location evidence="1">Cell membrane</location>
        <topology evidence="1">Multi-pass membrane protein</topology>
    </subcellularLocation>
</comment>
<feature type="active site" description="Phosphocysteine intermediate; for EIIB activity" evidence="11">
    <location>
        <position position="459"/>
    </location>
</feature>
<dbReference type="InterPro" id="IPR001996">
    <property type="entry name" value="PTS_IIB_1"/>
</dbReference>
<feature type="domain" description="PTS EIIB type-1" evidence="14">
    <location>
        <begin position="437"/>
        <end position="518"/>
    </location>
</feature>
<dbReference type="GO" id="GO:0090563">
    <property type="term" value="F:protein-phosphocysteine-sugar phosphotransferase activity"/>
    <property type="evidence" value="ECO:0007669"/>
    <property type="project" value="TreeGrafter"/>
</dbReference>
<dbReference type="InterPro" id="IPR004719">
    <property type="entry name" value="PTS_maltose/Glc_sub_IIC"/>
</dbReference>
<dbReference type="GO" id="GO:0055056">
    <property type="term" value="F:D-glucose transmembrane transporter activity"/>
    <property type="evidence" value="ECO:0007669"/>
    <property type="project" value="InterPro"/>
</dbReference>
<dbReference type="PANTHER" id="PTHR30009:SF20">
    <property type="entry name" value="PTS SYSTEM GLUCOSE-SPECIFIC EIICB COMPONENT-RELATED"/>
    <property type="match status" value="1"/>
</dbReference>
<dbReference type="CDD" id="cd00212">
    <property type="entry name" value="PTS_IIB_glc"/>
    <property type="match status" value="1"/>
</dbReference>
<evidence type="ECO:0000313" key="16">
    <source>
        <dbReference type="EMBL" id="SNZ17123.1"/>
    </source>
</evidence>
<evidence type="ECO:0000256" key="4">
    <source>
        <dbReference type="ARBA" id="ARBA00022597"/>
    </source>
</evidence>
<dbReference type="FunFam" id="2.70.70.10:FF:000001">
    <property type="entry name" value="PTS system glucose-specific IIA component"/>
    <property type="match status" value="1"/>
</dbReference>
<dbReference type="PANTHER" id="PTHR30009">
    <property type="entry name" value="CYTOCHROME C-TYPE SYNTHESIS PROTEIN AND PTS TRANSMEMBRANE COMPONENT"/>
    <property type="match status" value="1"/>
</dbReference>
<feature type="transmembrane region" description="Helical" evidence="12">
    <location>
        <begin position="366"/>
        <end position="383"/>
    </location>
</feature>
<evidence type="ECO:0000256" key="8">
    <source>
        <dbReference type="ARBA" id="ARBA00022777"/>
    </source>
</evidence>
<dbReference type="InterPro" id="IPR001127">
    <property type="entry name" value="PTS_EIIA_1_perm"/>
</dbReference>
<feature type="transmembrane region" description="Helical" evidence="12">
    <location>
        <begin position="51"/>
        <end position="76"/>
    </location>
</feature>
<dbReference type="InterPro" id="IPR011299">
    <property type="entry name" value="PTS_IIBC_glc"/>
</dbReference>
<dbReference type="PROSITE" id="PS00371">
    <property type="entry name" value="PTS_EIIA_TYPE_1_HIS"/>
    <property type="match status" value="1"/>
</dbReference>
<dbReference type="GO" id="GO:0009401">
    <property type="term" value="P:phosphoenolpyruvate-dependent sugar phosphotransferase system"/>
    <property type="evidence" value="ECO:0007669"/>
    <property type="project" value="UniProtKB-KW"/>
</dbReference>
<dbReference type="PROSITE" id="PS51103">
    <property type="entry name" value="PTS_EIIC_TYPE_1"/>
    <property type="match status" value="1"/>
</dbReference>
<dbReference type="Pfam" id="PF02378">
    <property type="entry name" value="PTS_EIIC"/>
    <property type="match status" value="1"/>
</dbReference>
<keyword evidence="10 12" id="KW-0472">Membrane</keyword>
<feature type="transmembrane region" description="Helical" evidence="12">
    <location>
        <begin position="88"/>
        <end position="114"/>
    </location>
</feature>
<feature type="domain" description="PTS EIIC type-1" evidence="15">
    <location>
        <begin position="2"/>
        <end position="423"/>
    </location>
</feature>
<feature type="transmembrane region" description="Helical" evidence="12">
    <location>
        <begin position="179"/>
        <end position="202"/>
    </location>
</feature>
<evidence type="ECO:0000256" key="1">
    <source>
        <dbReference type="ARBA" id="ARBA00004651"/>
    </source>
</evidence>
<evidence type="ECO:0000256" key="2">
    <source>
        <dbReference type="ARBA" id="ARBA00022448"/>
    </source>
</evidence>
<keyword evidence="2" id="KW-0813">Transport</keyword>
<evidence type="ECO:0000256" key="5">
    <source>
        <dbReference type="ARBA" id="ARBA00022679"/>
    </source>
</evidence>
<reference evidence="17" key="1">
    <citation type="submission" date="2017-09" db="EMBL/GenBank/DDBJ databases">
        <authorList>
            <person name="Varghese N."/>
            <person name="Submissions S."/>
        </authorList>
    </citation>
    <scope>NUCLEOTIDE SEQUENCE [LARGE SCALE GENOMIC DNA]</scope>
    <source>
        <strain evidence="17">CGMCC 1.8913</strain>
    </source>
</reference>
<dbReference type="PROSITE" id="PS51098">
    <property type="entry name" value="PTS_EIIB_TYPE_1"/>
    <property type="match status" value="1"/>
</dbReference>
<dbReference type="PROSITE" id="PS01035">
    <property type="entry name" value="PTS_EIIB_TYPE_1_CYS"/>
    <property type="match status" value="1"/>
</dbReference>
<feature type="transmembrane region" description="Helical" evidence="12">
    <location>
        <begin position="389"/>
        <end position="411"/>
    </location>
</feature>
<keyword evidence="4" id="KW-0762">Sugar transport</keyword>
<dbReference type="Pfam" id="PF00367">
    <property type="entry name" value="PTS_EIIB"/>
    <property type="match status" value="1"/>
</dbReference>
<dbReference type="NCBIfam" id="TIGR00830">
    <property type="entry name" value="PTBA"/>
    <property type="match status" value="1"/>
</dbReference>
<dbReference type="InterPro" id="IPR036878">
    <property type="entry name" value="Glu_permease_IIB"/>
</dbReference>
<dbReference type="InterPro" id="IPR011055">
    <property type="entry name" value="Dup_hybrid_motif"/>
</dbReference>
<dbReference type="InterPro" id="IPR013013">
    <property type="entry name" value="PTS_EIIC_1"/>
</dbReference>
<keyword evidence="7 12" id="KW-0812">Transmembrane</keyword>
<feature type="transmembrane region" description="Helical" evidence="12">
    <location>
        <begin position="12"/>
        <end position="31"/>
    </location>
</feature>
<evidence type="ECO:0000256" key="3">
    <source>
        <dbReference type="ARBA" id="ARBA00022475"/>
    </source>
</evidence>
<dbReference type="SUPFAM" id="SSF51261">
    <property type="entry name" value="Duplicated hybrid motif"/>
    <property type="match status" value="1"/>
</dbReference>
<evidence type="ECO:0000256" key="11">
    <source>
        <dbReference type="PROSITE-ProRule" id="PRU00421"/>
    </source>
</evidence>
<keyword evidence="17" id="KW-1185">Reference proteome</keyword>
<dbReference type="SUPFAM" id="SSF55604">
    <property type="entry name" value="Glucose permease domain IIB"/>
    <property type="match status" value="1"/>
</dbReference>
<dbReference type="GO" id="GO:0008982">
    <property type="term" value="F:protein-N(PI)-phosphohistidine-sugar phosphotransferase activity"/>
    <property type="evidence" value="ECO:0007669"/>
    <property type="project" value="InterPro"/>
</dbReference>
<gene>
    <name evidence="16" type="ORF">SAMN05421503_3159</name>
</gene>
<dbReference type="STRING" id="586416.GZ22_00860"/>